<evidence type="ECO:0000313" key="3">
    <source>
        <dbReference type="Proteomes" id="UP000053257"/>
    </source>
</evidence>
<gene>
    <name evidence="2" type="ORF">PHLGIDRAFT_359360</name>
</gene>
<organism evidence="2 3">
    <name type="scientific">Phlebiopsis gigantea (strain 11061_1 CR5-6)</name>
    <name type="common">White-rot fungus</name>
    <name type="synonym">Peniophora gigantea</name>
    <dbReference type="NCBI Taxonomy" id="745531"/>
    <lineage>
        <taxon>Eukaryota</taxon>
        <taxon>Fungi</taxon>
        <taxon>Dikarya</taxon>
        <taxon>Basidiomycota</taxon>
        <taxon>Agaricomycotina</taxon>
        <taxon>Agaricomycetes</taxon>
        <taxon>Polyporales</taxon>
        <taxon>Phanerochaetaceae</taxon>
        <taxon>Phlebiopsis</taxon>
    </lineage>
</organism>
<evidence type="ECO:0000313" key="2">
    <source>
        <dbReference type="EMBL" id="KIP01407.1"/>
    </source>
</evidence>
<dbReference type="HOGENOM" id="CLU_1468717_0_0_1"/>
<dbReference type="Proteomes" id="UP000053257">
    <property type="component" value="Unassembled WGS sequence"/>
</dbReference>
<accession>A0A0C3RYR7</accession>
<dbReference type="EMBL" id="KN840798">
    <property type="protein sequence ID" value="KIP01407.1"/>
    <property type="molecule type" value="Genomic_DNA"/>
</dbReference>
<protein>
    <submittedName>
        <fullName evidence="2">Uncharacterized protein</fullName>
    </submittedName>
</protein>
<sequence>MRNHSLPSSTRKRFDACWFPLKRAGRSRVLVLRTTKRSAYGRGSSPDRRPTPAPRKGGNYAPELTNRHPVTYMYPAAHRHSATYRDCRTQRPARHFFHPMTPEGVLRVPNQRPSWSSVDYLCGPRRAARRTWRARSANVLAAASVAPVGLHIRVSRSTACVEGAVEAHCSMAPDSRARRRASGR</sequence>
<reference evidence="2 3" key="1">
    <citation type="journal article" date="2014" name="PLoS Genet.">
        <title>Analysis of the Phlebiopsis gigantea genome, transcriptome and secretome provides insight into its pioneer colonization strategies of wood.</title>
        <authorList>
            <person name="Hori C."/>
            <person name="Ishida T."/>
            <person name="Igarashi K."/>
            <person name="Samejima M."/>
            <person name="Suzuki H."/>
            <person name="Master E."/>
            <person name="Ferreira P."/>
            <person name="Ruiz-Duenas F.J."/>
            <person name="Held B."/>
            <person name="Canessa P."/>
            <person name="Larrondo L.F."/>
            <person name="Schmoll M."/>
            <person name="Druzhinina I.S."/>
            <person name="Kubicek C.P."/>
            <person name="Gaskell J.A."/>
            <person name="Kersten P."/>
            <person name="St John F."/>
            <person name="Glasner J."/>
            <person name="Sabat G."/>
            <person name="Splinter BonDurant S."/>
            <person name="Syed K."/>
            <person name="Yadav J."/>
            <person name="Mgbeahuruike A.C."/>
            <person name="Kovalchuk A."/>
            <person name="Asiegbu F.O."/>
            <person name="Lackner G."/>
            <person name="Hoffmeister D."/>
            <person name="Rencoret J."/>
            <person name="Gutierrez A."/>
            <person name="Sun H."/>
            <person name="Lindquist E."/>
            <person name="Barry K."/>
            <person name="Riley R."/>
            <person name="Grigoriev I.V."/>
            <person name="Henrissat B."/>
            <person name="Kues U."/>
            <person name="Berka R.M."/>
            <person name="Martinez A.T."/>
            <person name="Covert S.F."/>
            <person name="Blanchette R.A."/>
            <person name="Cullen D."/>
        </authorList>
    </citation>
    <scope>NUCLEOTIDE SEQUENCE [LARGE SCALE GENOMIC DNA]</scope>
    <source>
        <strain evidence="2 3">11061_1 CR5-6</strain>
    </source>
</reference>
<evidence type="ECO:0000256" key="1">
    <source>
        <dbReference type="SAM" id="MobiDB-lite"/>
    </source>
</evidence>
<name>A0A0C3RYR7_PHLG1</name>
<keyword evidence="3" id="KW-1185">Reference proteome</keyword>
<dbReference type="AlphaFoldDB" id="A0A0C3RYR7"/>
<proteinExistence type="predicted"/>
<feature type="region of interest" description="Disordered" evidence="1">
    <location>
        <begin position="35"/>
        <end position="65"/>
    </location>
</feature>